<evidence type="ECO:0000256" key="1">
    <source>
        <dbReference type="SAM" id="Phobius"/>
    </source>
</evidence>
<dbReference type="Proteomes" id="UP000433183">
    <property type="component" value="Segment"/>
</dbReference>
<keyword evidence="1" id="KW-0812">Transmembrane</keyword>
<evidence type="ECO:0000313" key="2">
    <source>
        <dbReference type="EMBL" id="QGZ16186.1"/>
    </source>
</evidence>
<keyword evidence="1" id="KW-1133">Transmembrane helix</keyword>
<organism evidence="2 3">
    <name type="scientific">Erwinia phage Hena1</name>
    <dbReference type="NCBI Taxonomy" id="2678601"/>
    <lineage>
        <taxon>Viruses</taxon>
        <taxon>Duplodnaviria</taxon>
        <taxon>Heunggongvirae</taxon>
        <taxon>Uroviricota</taxon>
        <taxon>Caudoviricetes</taxon>
        <taxon>Vequintavirinae</taxon>
        <taxon>Henunavirus</taxon>
        <taxon>Henunavirus hena1</taxon>
    </lineage>
</organism>
<evidence type="ECO:0000313" key="3">
    <source>
        <dbReference type="Proteomes" id="UP000433183"/>
    </source>
</evidence>
<keyword evidence="1" id="KW-0472">Membrane</keyword>
<protein>
    <submittedName>
        <fullName evidence="2">Uncharacterized protein</fullName>
    </submittedName>
</protein>
<sequence>MEVINIIIGLLAGVLALYSATEAIDPNSTHTRRQVYVVCCMLNAAAAAGILTGGLA</sequence>
<keyword evidence="3" id="KW-1185">Reference proteome</keyword>
<accession>A0A6B9JB21</accession>
<proteinExistence type="predicted"/>
<name>A0A6B9JB21_9CAUD</name>
<reference evidence="2 3" key="1">
    <citation type="submission" date="2019-11" db="EMBL/GenBank/DDBJ databases">
        <title>Characterization of a new Erwinia amylovora bacteriophage.</title>
        <authorList>
            <person name="Valentovich L.N."/>
            <person name="Akhremchuk A.E."/>
            <person name="Besarab N.V."/>
            <person name="Lagonenko A.L."/>
        </authorList>
    </citation>
    <scope>NUCLEOTIDE SEQUENCE [LARGE SCALE GENOMIC DNA]</scope>
</reference>
<feature type="transmembrane region" description="Helical" evidence="1">
    <location>
        <begin position="33"/>
        <end position="55"/>
    </location>
</feature>
<gene>
    <name evidence="2" type="ORF">Hena1_00100</name>
</gene>
<dbReference type="EMBL" id="MN732867">
    <property type="protein sequence ID" value="QGZ16186.1"/>
    <property type="molecule type" value="Genomic_DNA"/>
</dbReference>